<dbReference type="GeneID" id="94021495"/>
<evidence type="ECO:0000256" key="2">
    <source>
        <dbReference type="SAM" id="SignalP"/>
    </source>
</evidence>
<dbReference type="EMBL" id="FNNB01000003">
    <property type="protein sequence ID" value="SDW83897.1"/>
    <property type="molecule type" value="Genomic_DNA"/>
</dbReference>
<evidence type="ECO:0000313" key="4">
    <source>
        <dbReference type="Proteomes" id="UP000183076"/>
    </source>
</evidence>
<feature type="compositionally biased region" description="Polar residues" evidence="1">
    <location>
        <begin position="118"/>
        <end position="129"/>
    </location>
</feature>
<dbReference type="RefSeq" id="WP_074635564.1">
    <property type="nucleotide sequence ID" value="NZ_CP160849.1"/>
</dbReference>
<dbReference type="SUPFAM" id="SSF51120">
    <property type="entry name" value="beta-Roll"/>
    <property type="match status" value="1"/>
</dbReference>
<evidence type="ECO:0000313" key="3">
    <source>
        <dbReference type="EMBL" id="SDW83897.1"/>
    </source>
</evidence>
<protein>
    <recommendedName>
        <fullName evidence="5">Hemolysin-type calcium-binding repeat-containing protein</fullName>
    </recommendedName>
</protein>
<sequence>MSPLLVMLFAAFGPMLAVFDPFGDDTEDEPEDEEIPIGMPDMGTTTGAGMDDALTPEPADPEAEAPTDVPTAEDPAVETINDTEQPPEDDAQSQTGTAGDDTLQGTDARDILFGGQGNDTLSGGVNAQDGSDDGVADELIGEDGDDSLRLGANDTGIGGTGADSFTAIYGATGGITVTDYDVGTDALIVETDDENASVTDQTVADGELTVTLSTGLTITLPGVENPLAEDEILFVLTNPLQDEA</sequence>
<reference evidence="4" key="1">
    <citation type="submission" date="2016-10" db="EMBL/GenBank/DDBJ databases">
        <authorList>
            <person name="Varghese N."/>
            <person name="Submissions S."/>
        </authorList>
    </citation>
    <scope>NUCLEOTIDE SEQUENCE [LARGE SCALE GENOMIC DNA]</scope>
    <source>
        <strain evidence="4">DSM 10014</strain>
    </source>
</reference>
<organism evidence="3 4">
    <name type="scientific">Sulfitobacter pontiacus</name>
    <dbReference type="NCBI Taxonomy" id="60137"/>
    <lineage>
        <taxon>Bacteria</taxon>
        <taxon>Pseudomonadati</taxon>
        <taxon>Pseudomonadota</taxon>
        <taxon>Alphaproteobacteria</taxon>
        <taxon>Rhodobacterales</taxon>
        <taxon>Roseobacteraceae</taxon>
        <taxon>Sulfitobacter</taxon>
    </lineage>
</organism>
<feature type="compositionally biased region" description="Acidic residues" evidence="1">
    <location>
        <begin position="22"/>
        <end position="35"/>
    </location>
</feature>
<proteinExistence type="predicted"/>
<accession>A0A1H2WTM4</accession>
<keyword evidence="2" id="KW-0732">Signal</keyword>
<evidence type="ECO:0000256" key="1">
    <source>
        <dbReference type="SAM" id="MobiDB-lite"/>
    </source>
</evidence>
<dbReference type="AlphaFoldDB" id="A0A1H2WTM4"/>
<dbReference type="Gene3D" id="2.150.10.10">
    <property type="entry name" value="Serralysin-like metalloprotease, C-terminal"/>
    <property type="match status" value="1"/>
</dbReference>
<evidence type="ECO:0008006" key="5">
    <source>
        <dbReference type="Google" id="ProtNLM"/>
    </source>
</evidence>
<name>A0A1H2WTM4_9RHOB</name>
<feature type="signal peptide" evidence="2">
    <location>
        <begin position="1"/>
        <end position="17"/>
    </location>
</feature>
<gene>
    <name evidence="3" type="ORF">SAMN04488041_103377</name>
</gene>
<dbReference type="Proteomes" id="UP000183076">
    <property type="component" value="Unassembled WGS sequence"/>
</dbReference>
<feature type="chain" id="PRO_5010216328" description="Hemolysin-type calcium-binding repeat-containing protein" evidence="2">
    <location>
        <begin position="18"/>
        <end position="244"/>
    </location>
</feature>
<feature type="compositionally biased region" description="Acidic residues" evidence="1">
    <location>
        <begin position="130"/>
        <end position="145"/>
    </location>
</feature>
<dbReference type="PRINTS" id="PR00313">
    <property type="entry name" value="CABNDNGRPT"/>
</dbReference>
<dbReference type="STRING" id="60137.SAMN04488041_103377"/>
<feature type="region of interest" description="Disordered" evidence="1">
    <location>
        <begin position="21"/>
        <end position="152"/>
    </location>
</feature>
<dbReference type="InterPro" id="IPR011049">
    <property type="entry name" value="Serralysin-like_metalloprot_C"/>
</dbReference>
<dbReference type="Pfam" id="PF00353">
    <property type="entry name" value="HemolysinCabind"/>
    <property type="match status" value="1"/>
</dbReference>
<dbReference type="GO" id="GO:0005509">
    <property type="term" value="F:calcium ion binding"/>
    <property type="evidence" value="ECO:0007669"/>
    <property type="project" value="InterPro"/>
</dbReference>
<dbReference type="InterPro" id="IPR001343">
    <property type="entry name" value="Hemolysn_Ca-bd"/>
</dbReference>